<dbReference type="InterPro" id="IPR000182">
    <property type="entry name" value="GNAT_dom"/>
</dbReference>
<dbReference type="SUPFAM" id="SSF55729">
    <property type="entry name" value="Acyl-CoA N-acyltransferases (Nat)"/>
    <property type="match status" value="1"/>
</dbReference>
<name>A0A5B2WT04_9PSEU</name>
<evidence type="ECO:0000313" key="3">
    <source>
        <dbReference type="Proteomes" id="UP000323454"/>
    </source>
</evidence>
<evidence type="ECO:0000313" key="2">
    <source>
        <dbReference type="EMBL" id="KAA2253960.1"/>
    </source>
</evidence>
<reference evidence="2 3" key="1">
    <citation type="submission" date="2019-09" db="EMBL/GenBank/DDBJ databases">
        <title>Goodfellowia gen. nov., a new genus of the Pseudonocardineae related to Actinoalloteichus, containing Goodfellowia coeruleoviolacea gen. nov., comb. nov. gen. nov., comb. nov.</title>
        <authorList>
            <person name="Labeda D."/>
        </authorList>
    </citation>
    <scope>NUCLEOTIDE SEQUENCE [LARGE SCALE GENOMIC DNA]</scope>
    <source>
        <strain evidence="2 3">AN110305</strain>
    </source>
</reference>
<dbReference type="CDD" id="cd04301">
    <property type="entry name" value="NAT_SF"/>
    <property type="match status" value="1"/>
</dbReference>
<dbReference type="Proteomes" id="UP000323454">
    <property type="component" value="Unassembled WGS sequence"/>
</dbReference>
<dbReference type="Gene3D" id="3.40.630.30">
    <property type="match status" value="1"/>
</dbReference>
<feature type="domain" description="N-acetyltransferase" evidence="1">
    <location>
        <begin position="21"/>
        <end position="162"/>
    </location>
</feature>
<dbReference type="PANTHER" id="PTHR43441:SF10">
    <property type="entry name" value="ACETYLTRANSFERASE"/>
    <property type="match status" value="1"/>
</dbReference>
<dbReference type="Pfam" id="PF13302">
    <property type="entry name" value="Acetyltransf_3"/>
    <property type="match status" value="1"/>
</dbReference>
<dbReference type="GO" id="GO:1990189">
    <property type="term" value="F:protein N-terminal-serine acetyltransferase activity"/>
    <property type="evidence" value="ECO:0007669"/>
    <property type="project" value="TreeGrafter"/>
</dbReference>
<dbReference type="PROSITE" id="PS51186">
    <property type="entry name" value="GNAT"/>
    <property type="match status" value="1"/>
</dbReference>
<proteinExistence type="predicted"/>
<reference evidence="2 3" key="2">
    <citation type="submission" date="2019-09" db="EMBL/GenBank/DDBJ databases">
        <authorList>
            <person name="Jin C."/>
        </authorList>
    </citation>
    <scope>NUCLEOTIDE SEQUENCE [LARGE SCALE GENOMIC DNA]</scope>
    <source>
        <strain evidence="2 3">AN110305</strain>
    </source>
</reference>
<dbReference type="GO" id="GO:0005737">
    <property type="term" value="C:cytoplasm"/>
    <property type="evidence" value="ECO:0007669"/>
    <property type="project" value="TreeGrafter"/>
</dbReference>
<comment type="caution">
    <text evidence="2">The sequence shown here is derived from an EMBL/GenBank/DDBJ whole genome shotgun (WGS) entry which is preliminary data.</text>
</comment>
<dbReference type="EMBL" id="VUOB01000064">
    <property type="protein sequence ID" value="KAA2253960.1"/>
    <property type="molecule type" value="Genomic_DNA"/>
</dbReference>
<dbReference type="GO" id="GO:0008999">
    <property type="term" value="F:protein-N-terminal-alanine acetyltransferase activity"/>
    <property type="evidence" value="ECO:0007669"/>
    <property type="project" value="TreeGrafter"/>
</dbReference>
<keyword evidence="3" id="KW-1185">Reference proteome</keyword>
<protein>
    <submittedName>
        <fullName evidence="2">GNAT family N-acetyltransferase</fullName>
    </submittedName>
</protein>
<dbReference type="PANTHER" id="PTHR43441">
    <property type="entry name" value="RIBOSOMAL-PROTEIN-SERINE ACETYLTRANSFERASE"/>
    <property type="match status" value="1"/>
</dbReference>
<dbReference type="AlphaFoldDB" id="A0A5B2WT04"/>
<sequence length="176" mass="18650">MSVGSLLLRPPSVAEAADALAMLRDPLTALWNPASRVVDEATAAAWCASLGDWGPGDHATFSVLDAATERLLGNVSVHNVDREQGTAEIGYRVAPWARGRGVGTAAVRAVSDWAFGGLGLHRIQLFHAVANPASCRVATVAGYRWEGTLRESTSYGDGLRHDEHLHARLVGDAVSE</sequence>
<accession>A0A5B2WT04</accession>
<dbReference type="OrthoDB" id="2061990at2"/>
<dbReference type="InterPro" id="IPR016181">
    <property type="entry name" value="Acyl_CoA_acyltransferase"/>
</dbReference>
<evidence type="ECO:0000259" key="1">
    <source>
        <dbReference type="PROSITE" id="PS51186"/>
    </source>
</evidence>
<gene>
    <name evidence="2" type="ORF">F0L68_31645</name>
</gene>
<keyword evidence="2" id="KW-0808">Transferase</keyword>
<organism evidence="2 3">
    <name type="scientific">Solihabitans fulvus</name>
    <dbReference type="NCBI Taxonomy" id="1892852"/>
    <lineage>
        <taxon>Bacteria</taxon>
        <taxon>Bacillati</taxon>
        <taxon>Actinomycetota</taxon>
        <taxon>Actinomycetes</taxon>
        <taxon>Pseudonocardiales</taxon>
        <taxon>Pseudonocardiaceae</taxon>
        <taxon>Solihabitans</taxon>
    </lineage>
</organism>
<dbReference type="InterPro" id="IPR051908">
    <property type="entry name" value="Ribosomal_N-acetyltransferase"/>
</dbReference>